<dbReference type="AlphaFoldDB" id="A0A7V2ZL77"/>
<keyword evidence="8 10" id="KW-0472">Membrane</keyword>
<dbReference type="Gene3D" id="1.20.1530.20">
    <property type="match status" value="1"/>
</dbReference>
<protein>
    <submittedName>
        <fullName evidence="12">Cation:proton antiporter</fullName>
    </submittedName>
</protein>
<organism evidence="12">
    <name type="scientific">Ignavibacterium album</name>
    <dbReference type="NCBI Taxonomy" id="591197"/>
    <lineage>
        <taxon>Bacteria</taxon>
        <taxon>Pseudomonadati</taxon>
        <taxon>Ignavibacteriota</taxon>
        <taxon>Ignavibacteria</taxon>
        <taxon>Ignavibacteriales</taxon>
        <taxon>Ignavibacteriaceae</taxon>
        <taxon>Ignavibacterium</taxon>
    </lineage>
</organism>
<feature type="transmembrane region" description="Helical" evidence="10">
    <location>
        <begin position="230"/>
        <end position="246"/>
    </location>
</feature>
<feature type="transmembrane region" description="Helical" evidence="10">
    <location>
        <begin position="318"/>
        <end position="336"/>
    </location>
</feature>
<keyword evidence="5 10" id="KW-1133">Transmembrane helix</keyword>
<evidence type="ECO:0000256" key="2">
    <source>
        <dbReference type="ARBA" id="ARBA00022448"/>
    </source>
</evidence>
<keyword evidence="2" id="KW-0813">Transport</keyword>
<accession>A0A7V2ZL77</accession>
<feature type="transmembrane region" description="Helical" evidence="10">
    <location>
        <begin position="85"/>
        <end position="110"/>
    </location>
</feature>
<dbReference type="PANTHER" id="PTHR43562">
    <property type="entry name" value="NAPA-TYPE SODIUM/HYDROGEN ANTIPORTER"/>
    <property type="match status" value="1"/>
</dbReference>
<comment type="caution">
    <text evidence="12">The sequence shown here is derived from an EMBL/GenBank/DDBJ whole genome shotgun (WGS) entry which is preliminary data.</text>
</comment>
<evidence type="ECO:0000256" key="1">
    <source>
        <dbReference type="ARBA" id="ARBA00004141"/>
    </source>
</evidence>
<evidence type="ECO:0000256" key="3">
    <source>
        <dbReference type="ARBA" id="ARBA00022449"/>
    </source>
</evidence>
<evidence type="ECO:0000256" key="5">
    <source>
        <dbReference type="ARBA" id="ARBA00022989"/>
    </source>
</evidence>
<dbReference type="PANTHER" id="PTHR43562:SF3">
    <property type="entry name" value="SODIUM ION_PROTON EXCHANGER (EUROFUNG)"/>
    <property type="match status" value="1"/>
</dbReference>
<comment type="subcellular location">
    <subcellularLocation>
        <location evidence="1">Membrane</location>
        <topology evidence="1">Multi-pass membrane protein</topology>
    </subcellularLocation>
</comment>
<evidence type="ECO:0000256" key="8">
    <source>
        <dbReference type="ARBA" id="ARBA00023136"/>
    </source>
</evidence>
<feature type="transmembrane region" description="Helical" evidence="10">
    <location>
        <begin position="147"/>
        <end position="166"/>
    </location>
</feature>
<reference evidence="12" key="1">
    <citation type="journal article" date="2020" name="mSystems">
        <title>Genome- and Community-Level Interaction Insights into Carbon Utilization and Element Cycling Functions of Hydrothermarchaeota in Hydrothermal Sediment.</title>
        <authorList>
            <person name="Zhou Z."/>
            <person name="Liu Y."/>
            <person name="Xu W."/>
            <person name="Pan J."/>
            <person name="Luo Z.H."/>
            <person name="Li M."/>
        </authorList>
    </citation>
    <scope>NUCLEOTIDE SEQUENCE [LARGE SCALE GENOMIC DNA]</scope>
    <source>
        <strain evidence="12">SpSt-479</strain>
    </source>
</reference>
<dbReference type="EMBL" id="DSUJ01000008">
    <property type="protein sequence ID" value="HFI91971.1"/>
    <property type="molecule type" value="Genomic_DNA"/>
</dbReference>
<feature type="transmembrane region" description="Helical" evidence="10">
    <location>
        <begin position="116"/>
        <end position="135"/>
    </location>
</feature>
<evidence type="ECO:0000256" key="6">
    <source>
        <dbReference type="ARBA" id="ARBA00023053"/>
    </source>
</evidence>
<evidence type="ECO:0000256" key="10">
    <source>
        <dbReference type="SAM" id="Phobius"/>
    </source>
</evidence>
<evidence type="ECO:0000256" key="4">
    <source>
        <dbReference type="ARBA" id="ARBA00022692"/>
    </source>
</evidence>
<feature type="transmembrane region" description="Helical" evidence="10">
    <location>
        <begin position="172"/>
        <end position="188"/>
    </location>
</feature>
<feature type="transmembrane region" description="Helical" evidence="10">
    <location>
        <begin position="258"/>
        <end position="277"/>
    </location>
</feature>
<keyword evidence="9" id="KW-0739">Sodium transport</keyword>
<evidence type="ECO:0000313" key="12">
    <source>
        <dbReference type="EMBL" id="HFI91971.1"/>
    </source>
</evidence>
<dbReference type="GO" id="GO:0015297">
    <property type="term" value="F:antiporter activity"/>
    <property type="evidence" value="ECO:0007669"/>
    <property type="project" value="UniProtKB-KW"/>
</dbReference>
<evidence type="ECO:0000256" key="7">
    <source>
        <dbReference type="ARBA" id="ARBA00023065"/>
    </source>
</evidence>
<feature type="domain" description="Cation/H+ exchanger transmembrane" evidence="11">
    <location>
        <begin position="15"/>
        <end position="364"/>
    </location>
</feature>
<feature type="transmembrane region" description="Helical" evidence="10">
    <location>
        <begin position="6"/>
        <end position="24"/>
    </location>
</feature>
<dbReference type="GO" id="GO:0016020">
    <property type="term" value="C:membrane"/>
    <property type="evidence" value="ECO:0007669"/>
    <property type="project" value="UniProtKB-SubCell"/>
</dbReference>
<dbReference type="Pfam" id="PF00999">
    <property type="entry name" value="Na_H_Exchanger"/>
    <property type="match status" value="1"/>
</dbReference>
<gene>
    <name evidence="12" type="ORF">ENS31_10670</name>
</gene>
<dbReference type="GO" id="GO:0006814">
    <property type="term" value="P:sodium ion transport"/>
    <property type="evidence" value="ECO:0007669"/>
    <property type="project" value="UniProtKB-KW"/>
</dbReference>
<dbReference type="InterPro" id="IPR038770">
    <property type="entry name" value="Na+/solute_symporter_sf"/>
</dbReference>
<keyword evidence="6" id="KW-0915">Sodium</keyword>
<dbReference type="InterPro" id="IPR006153">
    <property type="entry name" value="Cation/H_exchanger_TM"/>
</dbReference>
<evidence type="ECO:0000259" key="11">
    <source>
        <dbReference type="Pfam" id="PF00999"/>
    </source>
</evidence>
<name>A0A7V2ZL77_9BACT</name>
<feature type="transmembrane region" description="Helical" evidence="10">
    <location>
        <begin position="209"/>
        <end position="224"/>
    </location>
</feature>
<feature type="transmembrane region" description="Helical" evidence="10">
    <location>
        <begin position="283"/>
        <end position="306"/>
    </location>
</feature>
<feature type="transmembrane region" description="Helical" evidence="10">
    <location>
        <begin position="53"/>
        <end position="73"/>
    </location>
</feature>
<feature type="transmembrane region" description="Helical" evidence="10">
    <location>
        <begin position="31"/>
        <end position="47"/>
    </location>
</feature>
<feature type="transmembrane region" description="Helical" evidence="10">
    <location>
        <begin position="348"/>
        <end position="366"/>
    </location>
</feature>
<dbReference type="GO" id="GO:1902600">
    <property type="term" value="P:proton transmembrane transport"/>
    <property type="evidence" value="ECO:0007669"/>
    <property type="project" value="InterPro"/>
</dbReference>
<keyword evidence="3" id="KW-0050">Antiport</keyword>
<sequence>MLENVWFAAAVWMGLAFIASLISIRIGISVALIEILIGIIAGNFLGIHKTTEWINFLAMLGSGVLTFLAGAEIDPASLKAHLKESLLIGVSSFLLPFFGVLFFTYFVAGWSWQQSQIAGIALSTTSVAVVYAVMIEKGLSNTPMGKMILAACFITDFGTVFALGILFADFNLWLLVFVIILSVMLWFMPKWTKLIITKMGTTRISEPEVKFILLVLFFLGGLATTARSEAVLPAYLIGLVVAGVFFRDKTLVNRMRTIAFTIFTPFYFIKAGLYVSLPILISSIIIIVVLLVIKIATKFIGVYPLARLSKMRIREANYTTLLMATGLTFGTISALFGLTNKIIDQSQYTILVTVVILSAIVPTLIAQKYFQPSEIIMHAWGRLNRINKQKSK</sequence>
<evidence type="ECO:0000256" key="9">
    <source>
        <dbReference type="ARBA" id="ARBA00023201"/>
    </source>
</evidence>
<proteinExistence type="predicted"/>
<keyword evidence="7" id="KW-0406">Ion transport</keyword>
<keyword evidence="4 10" id="KW-0812">Transmembrane</keyword>